<dbReference type="Proteomes" id="UP000325614">
    <property type="component" value="Chromosome"/>
</dbReference>
<sequence>MSARVFCFRGWRPIARGERRSDMKGPTRALTRARRWARAVKTDIVALHLAARDPRVPLSAKLVAGLVAAYALSPVDLIPDFIPVLGYLDDLLLVPLGILLAVRLIPPPVMNDLRRKAAALQERPASRMAAMAIVTLWIVAVLALGWTFWPRARF</sequence>
<evidence type="ECO:0000256" key="3">
    <source>
        <dbReference type="ARBA" id="ARBA00022989"/>
    </source>
</evidence>
<evidence type="ECO:0000256" key="1">
    <source>
        <dbReference type="ARBA" id="ARBA00004127"/>
    </source>
</evidence>
<evidence type="ECO:0000313" key="7">
    <source>
        <dbReference type="EMBL" id="QFU17946.1"/>
    </source>
</evidence>
<proteinExistence type="predicted"/>
<keyword evidence="3 5" id="KW-1133">Transmembrane helix</keyword>
<reference evidence="7 8" key="1">
    <citation type="submission" date="2019-10" db="EMBL/GenBank/DDBJ databases">
        <title>Isolation, Identification of Microvirga thermotolerans HR1, a novel thermophilic bacterium and Comparative Genomics of the genus Microvirga.</title>
        <authorList>
            <person name="Li J."/>
            <person name="Zhang W."/>
            <person name="Lin M."/>
            <person name="Wang J."/>
        </authorList>
    </citation>
    <scope>NUCLEOTIDE SEQUENCE [LARGE SCALE GENOMIC DNA]</scope>
    <source>
        <strain evidence="7 8">HR1</strain>
    </source>
</reference>
<evidence type="ECO:0000259" key="6">
    <source>
        <dbReference type="Pfam" id="PF06803"/>
    </source>
</evidence>
<dbReference type="InterPro" id="IPR010652">
    <property type="entry name" value="DUF1232"/>
</dbReference>
<dbReference type="GO" id="GO:0012505">
    <property type="term" value="C:endomembrane system"/>
    <property type="evidence" value="ECO:0007669"/>
    <property type="project" value="UniProtKB-SubCell"/>
</dbReference>
<evidence type="ECO:0000256" key="5">
    <source>
        <dbReference type="SAM" id="Phobius"/>
    </source>
</evidence>
<keyword evidence="2 5" id="KW-0812">Transmembrane</keyword>
<accession>A0A5P9K1V2</accession>
<evidence type="ECO:0000313" key="8">
    <source>
        <dbReference type="Proteomes" id="UP000325614"/>
    </source>
</evidence>
<feature type="transmembrane region" description="Helical" evidence="5">
    <location>
        <begin position="126"/>
        <end position="149"/>
    </location>
</feature>
<protein>
    <submittedName>
        <fullName evidence="7">DUF1232 domain-containing protein</fullName>
    </submittedName>
</protein>
<dbReference type="KEGG" id="mico:GDR74_17955"/>
<organism evidence="7 8">
    <name type="scientific">Microvirga thermotolerans</name>
    <dbReference type="NCBI Taxonomy" id="2651334"/>
    <lineage>
        <taxon>Bacteria</taxon>
        <taxon>Pseudomonadati</taxon>
        <taxon>Pseudomonadota</taxon>
        <taxon>Alphaproteobacteria</taxon>
        <taxon>Hyphomicrobiales</taxon>
        <taxon>Methylobacteriaceae</taxon>
        <taxon>Microvirga</taxon>
    </lineage>
</organism>
<feature type="domain" description="DUF1232" evidence="6">
    <location>
        <begin position="60"/>
        <end position="96"/>
    </location>
</feature>
<dbReference type="AlphaFoldDB" id="A0A5P9K1V2"/>
<gene>
    <name evidence="7" type="ORF">GDR74_17955</name>
</gene>
<evidence type="ECO:0000256" key="4">
    <source>
        <dbReference type="ARBA" id="ARBA00023136"/>
    </source>
</evidence>
<evidence type="ECO:0000256" key="2">
    <source>
        <dbReference type="ARBA" id="ARBA00022692"/>
    </source>
</evidence>
<name>A0A5P9K1V2_9HYPH</name>
<keyword evidence="4 5" id="KW-0472">Membrane</keyword>
<dbReference type="Pfam" id="PF06803">
    <property type="entry name" value="DUF1232"/>
    <property type="match status" value="1"/>
</dbReference>
<dbReference type="EMBL" id="CP045423">
    <property type="protein sequence ID" value="QFU17946.1"/>
    <property type="molecule type" value="Genomic_DNA"/>
</dbReference>
<keyword evidence="8" id="KW-1185">Reference proteome</keyword>
<comment type="subcellular location">
    <subcellularLocation>
        <location evidence="1">Endomembrane system</location>
        <topology evidence="1">Multi-pass membrane protein</topology>
    </subcellularLocation>
</comment>